<dbReference type="PROSITE" id="PS51416">
    <property type="entry name" value="MIB_HERC2"/>
    <property type="match status" value="1"/>
</dbReference>
<dbReference type="Proteomes" id="UP000023152">
    <property type="component" value="Unassembled WGS sequence"/>
</dbReference>
<evidence type="ECO:0000259" key="2">
    <source>
        <dbReference type="PROSITE" id="PS51416"/>
    </source>
</evidence>
<dbReference type="Pfam" id="PF06701">
    <property type="entry name" value="MIB_HERC2"/>
    <property type="match status" value="1"/>
</dbReference>
<dbReference type="EMBL" id="ASPP01000892">
    <property type="protein sequence ID" value="ETO36215.1"/>
    <property type="molecule type" value="Genomic_DNA"/>
</dbReference>
<organism evidence="3 4">
    <name type="scientific">Reticulomyxa filosa</name>
    <dbReference type="NCBI Taxonomy" id="46433"/>
    <lineage>
        <taxon>Eukaryota</taxon>
        <taxon>Sar</taxon>
        <taxon>Rhizaria</taxon>
        <taxon>Retaria</taxon>
        <taxon>Foraminifera</taxon>
        <taxon>Monothalamids</taxon>
        <taxon>Reticulomyxidae</taxon>
        <taxon>Reticulomyxa</taxon>
    </lineage>
</organism>
<evidence type="ECO:0000256" key="1">
    <source>
        <dbReference type="SAM" id="MobiDB-lite"/>
    </source>
</evidence>
<feature type="compositionally biased region" description="Basic and acidic residues" evidence="1">
    <location>
        <begin position="242"/>
        <end position="265"/>
    </location>
</feature>
<feature type="domain" description="MIB/HERC2" evidence="2">
    <location>
        <begin position="77"/>
        <end position="158"/>
    </location>
</feature>
<dbReference type="PANTHER" id="PTHR24202">
    <property type="entry name" value="E3 UBIQUITIN-PROTEIN LIGASE MIB2"/>
    <property type="match status" value="1"/>
</dbReference>
<dbReference type="AlphaFoldDB" id="X6PCG0"/>
<dbReference type="Gene3D" id="2.30.30.40">
    <property type="entry name" value="SH3 Domains"/>
    <property type="match status" value="3"/>
</dbReference>
<feature type="region of interest" description="Disordered" evidence="1">
    <location>
        <begin position="242"/>
        <end position="268"/>
    </location>
</feature>
<proteinExistence type="predicted"/>
<dbReference type="InterPro" id="IPR010606">
    <property type="entry name" value="Mib_Herc2"/>
</dbReference>
<dbReference type="GO" id="GO:0005737">
    <property type="term" value="C:cytoplasm"/>
    <property type="evidence" value="ECO:0007669"/>
    <property type="project" value="TreeGrafter"/>
</dbReference>
<protein>
    <submittedName>
        <fullName evidence="3">Skeletrophin</fullName>
    </submittedName>
</protein>
<dbReference type="GO" id="GO:0046872">
    <property type="term" value="F:metal ion binding"/>
    <property type="evidence" value="ECO:0007669"/>
    <property type="project" value="InterPro"/>
</dbReference>
<dbReference type="GO" id="GO:0004842">
    <property type="term" value="F:ubiquitin-protein transferase activity"/>
    <property type="evidence" value="ECO:0007669"/>
    <property type="project" value="InterPro"/>
</dbReference>
<dbReference type="InterPro" id="IPR037252">
    <property type="entry name" value="Mib_Herc2_sf"/>
</dbReference>
<dbReference type="PANTHER" id="PTHR24202:SF4">
    <property type="entry name" value="E3 UBIQUITIN-PROTEIN LIGASE MIB2-RELATED"/>
    <property type="match status" value="1"/>
</dbReference>
<gene>
    <name evidence="3" type="ORF">RFI_00847</name>
</gene>
<evidence type="ECO:0000313" key="4">
    <source>
        <dbReference type="Proteomes" id="UP000023152"/>
    </source>
</evidence>
<dbReference type="SUPFAM" id="SSF159034">
    <property type="entry name" value="Mib/herc2 domain-like"/>
    <property type="match status" value="2"/>
</dbReference>
<comment type="caution">
    <text evidence="3">The sequence shown here is derived from an EMBL/GenBank/DDBJ whole genome shotgun (WGS) entry which is preliminary data.</text>
</comment>
<keyword evidence="4" id="KW-1185">Reference proteome</keyword>
<dbReference type="OrthoDB" id="5977506at2759"/>
<reference evidence="3 4" key="1">
    <citation type="journal article" date="2013" name="Curr. Biol.">
        <title>The Genome of the Foraminiferan Reticulomyxa filosa.</title>
        <authorList>
            <person name="Glockner G."/>
            <person name="Hulsmann N."/>
            <person name="Schleicher M."/>
            <person name="Noegel A.A."/>
            <person name="Eichinger L."/>
            <person name="Gallinger C."/>
            <person name="Pawlowski J."/>
            <person name="Sierra R."/>
            <person name="Euteneuer U."/>
            <person name="Pillet L."/>
            <person name="Moustafa A."/>
            <person name="Platzer M."/>
            <person name="Groth M."/>
            <person name="Szafranski K."/>
            <person name="Schliwa M."/>
        </authorList>
    </citation>
    <scope>NUCLEOTIDE SEQUENCE [LARGE SCALE GENOMIC DNA]</scope>
</reference>
<accession>X6PCG0</accession>
<sequence>MYPPKNGPRALAKHIGMDEKYLPKIDLHDELTEERVDMCRKRFGETLSQLSAMGYDDQLRNVRSVLRHHGDKDRVVQEYAHDTMIFIGDRVIRGPDWKWGNQDGKDGIAGTVRALRQWHPQDPSNVMTEAVVSWDIGAYGNYRFGYRGAFDLIVVEKCARYTRPSDNAQTLRCISVGDKVKRDKPNWRWGKQDGNTTQSYGTVIELYASPAPFANGIRVGVLWDKDKDHWLKVATEYKERLAKRQKEKEKEKPKEEEKEKEKEKTQQYTQMCQNVTIDPHYTLREIAKTNDNSPDAIENSIWEEPDFDELLSQPLPRYRWGIEEAYDLSVIQQVGLKEGQYLIIDDKVTKGPAFKSPPSGDYSEESGVVLRVEQWDPARVQPQQIRGDKVYTQWSSRHGFRFNYNGIMDVVFSRRGQLLNHESTRIRVGDRVQRSFFWDQQKYGDEDGGDGAQGTVAVLQFVLEISGILAKVRWDKTDHVNMYSWGFNDIYDIAKIE</sequence>
<dbReference type="GO" id="GO:0016567">
    <property type="term" value="P:protein ubiquitination"/>
    <property type="evidence" value="ECO:0007669"/>
    <property type="project" value="InterPro"/>
</dbReference>
<evidence type="ECO:0000313" key="3">
    <source>
        <dbReference type="EMBL" id="ETO36215.1"/>
    </source>
</evidence>
<name>X6PCG0_RETFI</name>